<dbReference type="GO" id="GO:0003700">
    <property type="term" value="F:DNA-binding transcription factor activity"/>
    <property type="evidence" value="ECO:0007669"/>
    <property type="project" value="TreeGrafter"/>
</dbReference>
<accession>A0A1G7DEE2</accession>
<dbReference type="PANTHER" id="PTHR30055:SF237">
    <property type="entry name" value="TRANSCRIPTIONAL REPRESSOR MCE3R"/>
    <property type="match status" value="1"/>
</dbReference>
<dbReference type="PROSITE" id="PS50977">
    <property type="entry name" value="HTH_TETR_2"/>
    <property type="match status" value="1"/>
</dbReference>
<dbReference type="Pfam" id="PF00440">
    <property type="entry name" value="TetR_N"/>
    <property type="match status" value="1"/>
</dbReference>
<dbReference type="SUPFAM" id="SSF46689">
    <property type="entry name" value="Homeodomain-like"/>
    <property type="match status" value="1"/>
</dbReference>
<feature type="DNA-binding region" description="H-T-H motif" evidence="2">
    <location>
        <begin position="48"/>
        <end position="67"/>
    </location>
</feature>
<dbReference type="SUPFAM" id="SSF48498">
    <property type="entry name" value="Tetracyclin repressor-like, C-terminal domain"/>
    <property type="match status" value="1"/>
</dbReference>
<evidence type="ECO:0000313" key="5">
    <source>
        <dbReference type="Proteomes" id="UP000199417"/>
    </source>
</evidence>
<feature type="domain" description="HTH tetR-type" evidence="3">
    <location>
        <begin position="25"/>
        <end position="85"/>
    </location>
</feature>
<evidence type="ECO:0000256" key="2">
    <source>
        <dbReference type="PROSITE-ProRule" id="PRU00335"/>
    </source>
</evidence>
<dbReference type="AlphaFoldDB" id="A0A1G7DEE2"/>
<dbReference type="Pfam" id="PF17932">
    <property type="entry name" value="TetR_C_24"/>
    <property type="match status" value="1"/>
</dbReference>
<dbReference type="PANTHER" id="PTHR30055">
    <property type="entry name" value="HTH-TYPE TRANSCRIPTIONAL REGULATOR RUTR"/>
    <property type="match status" value="1"/>
</dbReference>
<gene>
    <name evidence="4" type="ORF">SAMN05444580_11914</name>
</gene>
<name>A0A1G7DEE2_9NOCA</name>
<organism evidence="4 5">
    <name type="scientific">Rhodococcus tukisamuensis</name>
    <dbReference type="NCBI Taxonomy" id="168276"/>
    <lineage>
        <taxon>Bacteria</taxon>
        <taxon>Bacillati</taxon>
        <taxon>Actinomycetota</taxon>
        <taxon>Actinomycetes</taxon>
        <taxon>Mycobacteriales</taxon>
        <taxon>Nocardiaceae</taxon>
        <taxon>Rhodococcus</taxon>
    </lineage>
</organism>
<dbReference type="InterPro" id="IPR041490">
    <property type="entry name" value="KstR2_TetR_C"/>
</dbReference>
<keyword evidence="5" id="KW-1185">Reference proteome</keyword>
<dbReference type="InterPro" id="IPR009057">
    <property type="entry name" value="Homeodomain-like_sf"/>
</dbReference>
<dbReference type="InterPro" id="IPR036271">
    <property type="entry name" value="Tet_transcr_reg_TetR-rel_C_sf"/>
</dbReference>
<dbReference type="EMBL" id="FNAB01000019">
    <property type="protein sequence ID" value="SDE49968.1"/>
    <property type="molecule type" value="Genomic_DNA"/>
</dbReference>
<evidence type="ECO:0000256" key="1">
    <source>
        <dbReference type="ARBA" id="ARBA00023125"/>
    </source>
</evidence>
<dbReference type="InterPro" id="IPR050109">
    <property type="entry name" value="HTH-type_TetR-like_transc_reg"/>
</dbReference>
<keyword evidence="1 2" id="KW-0238">DNA-binding</keyword>
<evidence type="ECO:0000313" key="4">
    <source>
        <dbReference type="EMBL" id="SDE49968.1"/>
    </source>
</evidence>
<reference evidence="4 5" key="1">
    <citation type="submission" date="2016-10" db="EMBL/GenBank/DDBJ databases">
        <authorList>
            <person name="de Groot N.N."/>
        </authorList>
    </citation>
    <scope>NUCLEOTIDE SEQUENCE [LARGE SCALE GENOMIC DNA]</scope>
    <source>
        <strain evidence="4 5">JCM 11308</strain>
    </source>
</reference>
<dbReference type="STRING" id="168276.SAMN05444580_11914"/>
<evidence type="ECO:0000259" key="3">
    <source>
        <dbReference type="PROSITE" id="PS50977"/>
    </source>
</evidence>
<dbReference type="PRINTS" id="PR00455">
    <property type="entry name" value="HTHTETR"/>
</dbReference>
<dbReference type="Gene3D" id="1.10.357.10">
    <property type="entry name" value="Tetracycline Repressor, domain 2"/>
    <property type="match status" value="1"/>
</dbReference>
<protein>
    <submittedName>
        <fullName evidence="4">DNA-binding transcriptional regulator, AcrR family</fullName>
    </submittedName>
</protein>
<proteinExistence type="predicted"/>
<sequence length="218" mass="23219">MDVSVWKPRRVAAGPVELPEGVTSAGTRGTILRAALALFAESGYSAVSIRKIAGEVGISSASLYAHYRSKEQILAELVLIGHRELHARLTNALAAAEPTAVAQLSALVRAHVLLHTEFPLLAVVTNSELHALPEELAAPALELRSSCSRLLLDTLELGVRDGVFRIESLQLGAIAIGGMSMQVAQWFGPDEPFTPDEVADNYVRYALCIAGADEGAVR</sequence>
<dbReference type="InterPro" id="IPR001647">
    <property type="entry name" value="HTH_TetR"/>
</dbReference>
<dbReference type="GO" id="GO:0000976">
    <property type="term" value="F:transcription cis-regulatory region binding"/>
    <property type="evidence" value="ECO:0007669"/>
    <property type="project" value="TreeGrafter"/>
</dbReference>
<dbReference type="Proteomes" id="UP000199417">
    <property type="component" value="Unassembled WGS sequence"/>
</dbReference>